<dbReference type="OrthoDB" id="9922997at2"/>
<feature type="chain" id="PRO_5011779104" description="YARHG domain-containing protein" evidence="1">
    <location>
        <begin position="25"/>
        <end position="103"/>
    </location>
</feature>
<evidence type="ECO:0008006" key="4">
    <source>
        <dbReference type="Google" id="ProtNLM"/>
    </source>
</evidence>
<reference evidence="2 3" key="1">
    <citation type="submission" date="2016-10" db="EMBL/GenBank/DDBJ databases">
        <authorList>
            <person name="de Groot N.N."/>
        </authorList>
    </citation>
    <scope>NUCLEOTIDE SEQUENCE [LARGE SCALE GENOMIC DNA]</scope>
    <source>
        <strain evidence="2 3">DSM 19073</strain>
    </source>
</reference>
<dbReference type="RefSeq" id="WP_092784109.1">
    <property type="nucleotide sequence ID" value="NZ_FORA01000006.1"/>
</dbReference>
<evidence type="ECO:0000313" key="2">
    <source>
        <dbReference type="EMBL" id="SFJ74405.1"/>
    </source>
</evidence>
<organism evidence="2 3">
    <name type="scientific">Jannaschia pohangensis</name>
    <dbReference type="NCBI Taxonomy" id="390807"/>
    <lineage>
        <taxon>Bacteria</taxon>
        <taxon>Pseudomonadati</taxon>
        <taxon>Pseudomonadota</taxon>
        <taxon>Alphaproteobacteria</taxon>
        <taxon>Rhodobacterales</taxon>
        <taxon>Roseobacteraceae</taxon>
        <taxon>Jannaschia</taxon>
    </lineage>
</organism>
<dbReference type="AlphaFoldDB" id="A0A1I3TUE1"/>
<sequence length="103" mass="10797">MTKTLLSTSLVASLIALSALPAAADRMVIDDDRWFMADDRPSGPAIEIEDDYWRLIDAPETASQRDAGGIPGDCSGLESSAGLSGADCGTLSRAEVIQILAND</sequence>
<dbReference type="STRING" id="390807.SAMN04488095_3535"/>
<name>A0A1I3TUE1_9RHOB</name>
<evidence type="ECO:0000256" key="1">
    <source>
        <dbReference type="SAM" id="SignalP"/>
    </source>
</evidence>
<keyword evidence="3" id="KW-1185">Reference proteome</keyword>
<dbReference type="Proteomes" id="UP000199110">
    <property type="component" value="Unassembled WGS sequence"/>
</dbReference>
<protein>
    <recommendedName>
        <fullName evidence="4">YARHG domain-containing protein</fullName>
    </recommendedName>
</protein>
<accession>A0A1I3TUE1</accession>
<dbReference type="EMBL" id="FORA01000006">
    <property type="protein sequence ID" value="SFJ74405.1"/>
    <property type="molecule type" value="Genomic_DNA"/>
</dbReference>
<gene>
    <name evidence="2" type="ORF">SAMN04488095_3535</name>
</gene>
<keyword evidence="1" id="KW-0732">Signal</keyword>
<feature type="signal peptide" evidence="1">
    <location>
        <begin position="1"/>
        <end position="24"/>
    </location>
</feature>
<proteinExistence type="predicted"/>
<evidence type="ECO:0000313" key="3">
    <source>
        <dbReference type="Proteomes" id="UP000199110"/>
    </source>
</evidence>